<dbReference type="Proteomes" id="UP000265520">
    <property type="component" value="Unassembled WGS sequence"/>
</dbReference>
<organism evidence="1 2">
    <name type="scientific">Trifolium medium</name>
    <dbReference type="NCBI Taxonomy" id="97028"/>
    <lineage>
        <taxon>Eukaryota</taxon>
        <taxon>Viridiplantae</taxon>
        <taxon>Streptophyta</taxon>
        <taxon>Embryophyta</taxon>
        <taxon>Tracheophyta</taxon>
        <taxon>Spermatophyta</taxon>
        <taxon>Magnoliopsida</taxon>
        <taxon>eudicotyledons</taxon>
        <taxon>Gunneridae</taxon>
        <taxon>Pentapetalae</taxon>
        <taxon>rosids</taxon>
        <taxon>fabids</taxon>
        <taxon>Fabales</taxon>
        <taxon>Fabaceae</taxon>
        <taxon>Papilionoideae</taxon>
        <taxon>50 kb inversion clade</taxon>
        <taxon>NPAAA clade</taxon>
        <taxon>Hologalegina</taxon>
        <taxon>IRL clade</taxon>
        <taxon>Trifolieae</taxon>
        <taxon>Trifolium</taxon>
    </lineage>
</organism>
<accession>A0A392MEA5</accession>
<keyword evidence="2" id="KW-1185">Reference proteome</keyword>
<proteinExistence type="predicted"/>
<evidence type="ECO:0000313" key="2">
    <source>
        <dbReference type="Proteomes" id="UP000265520"/>
    </source>
</evidence>
<protein>
    <submittedName>
        <fullName evidence="1">Uncharacterized protein</fullName>
    </submittedName>
</protein>
<dbReference type="AlphaFoldDB" id="A0A392MEA5"/>
<gene>
    <name evidence="1" type="ORF">A2U01_0006699</name>
</gene>
<comment type="caution">
    <text evidence="1">The sequence shown here is derived from an EMBL/GenBank/DDBJ whole genome shotgun (WGS) entry which is preliminary data.</text>
</comment>
<reference evidence="1 2" key="1">
    <citation type="journal article" date="2018" name="Front. Plant Sci.">
        <title>Red Clover (Trifolium pratense) and Zigzag Clover (T. medium) - A Picture of Genomic Similarities and Differences.</title>
        <authorList>
            <person name="Dluhosova J."/>
            <person name="Istvanek J."/>
            <person name="Nedelnik J."/>
            <person name="Repkova J."/>
        </authorList>
    </citation>
    <scope>NUCLEOTIDE SEQUENCE [LARGE SCALE GENOMIC DNA]</scope>
    <source>
        <strain evidence="2">cv. 10/8</strain>
        <tissue evidence="1">Leaf</tissue>
    </source>
</reference>
<name>A0A392MEA5_9FABA</name>
<sequence length="104" mass="12372">MINNFNTENVWWLNRVLLCQRLRNFKKTRSLTEYSCVRDLGTSKRRGPYIPAEEGRYMPSHYESCCVIFGEVLLKLYVCPKDLGSLRVVNDRRKMKKMVIDHEI</sequence>
<dbReference type="EMBL" id="LXQA010009250">
    <property type="protein sequence ID" value="MCH85847.1"/>
    <property type="molecule type" value="Genomic_DNA"/>
</dbReference>
<evidence type="ECO:0000313" key="1">
    <source>
        <dbReference type="EMBL" id="MCH85847.1"/>
    </source>
</evidence>